<evidence type="ECO:0000256" key="1">
    <source>
        <dbReference type="SAM" id="MobiDB-lite"/>
    </source>
</evidence>
<feature type="compositionally biased region" description="Basic and acidic residues" evidence="1">
    <location>
        <begin position="8"/>
        <end position="27"/>
    </location>
</feature>
<keyword evidence="3" id="KW-1185">Reference proteome</keyword>
<evidence type="ECO:0000313" key="2">
    <source>
        <dbReference type="EMBL" id="KSU76001.1"/>
    </source>
</evidence>
<dbReference type="OrthoDB" id="4952810at2"/>
<comment type="caution">
    <text evidence="2">The sequence shown here is derived from an EMBL/GenBank/DDBJ whole genome shotgun (WGS) entry which is preliminary data.</text>
</comment>
<dbReference type="RefSeq" id="WP_058268294.1">
    <property type="nucleotide sequence ID" value="NZ_FMAZ01000004.1"/>
</dbReference>
<dbReference type="STRING" id="993070.AS031_11555"/>
<name>A0A0V8IMY4_9MICC</name>
<feature type="region of interest" description="Disordered" evidence="1">
    <location>
        <begin position="1"/>
        <end position="41"/>
    </location>
</feature>
<proteinExistence type="predicted"/>
<protein>
    <submittedName>
        <fullName evidence="2">Uncharacterized protein</fullName>
    </submittedName>
</protein>
<dbReference type="AlphaFoldDB" id="A0A0V8IMY4"/>
<evidence type="ECO:0000313" key="3">
    <source>
        <dbReference type="Proteomes" id="UP000053199"/>
    </source>
</evidence>
<sequence>MCYGYSKDFGRSYRKETDRRPEARQETPVESPEPQVKPQAKAQDYTFWAFPAWRRTPKPHTPAAERSKESV</sequence>
<dbReference type="EMBL" id="LNQM01000004">
    <property type="protein sequence ID" value="KSU76001.1"/>
    <property type="molecule type" value="Genomic_DNA"/>
</dbReference>
<reference evidence="2 3" key="1">
    <citation type="journal article" date="2014" name="Arch. Microbiol.">
        <title>Arthrobacter enclensis sp. nov., isolated from sediment sample.</title>
        <authorList>
            <person name="Dastager S.G."/>
            <person name="Liu Q."/>
            <person name="Tang S.K."/>
            <person name="Krishnamurthi S."/>
            <person name="Lee J.C."/>
            <person name="Li W.J."/>
        </authorList>
    </citation>
    <scope>NUCLEOTIDE SEQUENCE [LARGE SCALE GENOMIC DNA]</scope>
    <source>
        <strain evidence="2 3">NIO-1008</strain>
    </source>
</reference>
<gene>
    <name evidence="2" type="ORF">AS031_11555</name>
</gene>
<accession>A0A0V8IMY4</accession>
<dbReference type="Proteomes" id="UP000053199">
    <property type="component" value="Unassembled WGS sequence"/>
</dbReference>
<organism evidence="2 3">
    <name type="scientific">Pseudarthrobacter enclensis</name>
    <dbReference type="NCBI Taxonomy" id="993070"/>
    <lineage>
        <taxon>Bacteria</taxon>
        <taxon>Bacillati</taxon>
        <taxon>Actinomycetota</taxon>
        <taxon>Actinomycetes</taxon>
        <taxon>Micrococcales</taxon>
        <taxon>Micrococcaceae</taxon>
        <taxon>Pseudarthrobacter</taxon>
    </lineage>
</organism>